<evidence type="ECO:0000259" key="17">
    <source>
        <dbReference type="PROSITE" id="PS50011"/>
    </source>
</evidence>
<dbReference type="GO" id="GO:0004383">
    <property type="term" value="F:guanylate cyclase activity"/>
    <property type="evidence" value="ECO:0007669"/>
    <property type="project" value="UniProtKB-EC"/>
</dbReference>
<evidence type="ECO:0000256" key="12">
    <source>
        <dbReference type="ARBA" id="ARBA00023239"/>
    </source>
</evidence>
<dbReference type="RefSeq" id="XP_022316404.1">
    <property type="nucleotide sequence ID" value="XM_022460696.1"/>
</dbReference>
<name>A0A8B8CPQ7_CRAVI</name>
<evidence type="ECO:0000256" key="4">
    <source>
        <dbReference type="ARBA" id="ARBA00022692"/>
    </source>
</evidence>
<dbReference type="Gene3D" id="3.30.70.1230">
    <property type="entry name" value="Nucleotide cyclase"/>
    <property type="match status" value="1"/>
</dbReference>
<dbReference type="InterPro" id="IPR018297">
    <property type="entry name" value="A/G_cyclase_CS"/>
</dbReference>
<dbReference type="GO" id="GO:0004016">
    <property type="term" value="F:adenylate cyclase activity"/>
    <property type="evidence" value="ECO:0007669"/>
    <property type="project" value="TreeGrafter"/>
</dbReference>
<evidence type="ECO:0000256" key="5">
    <source>
        <dbReference type="ARBA" id="ARBA00022729"/>
    </source>
</evidence>
<keyword evidence="8" id="KW-0342">GTP-binding</keyword>
<dbReference type="Pfam" id="PF01094">
    <property type="entry name" value="ANF_receptor"/>
    <property type="match status" value="1"/>
</dbReference>
<dbReference type="GeneID" id="111120050"/>
<dbReference type="InterPro" id="IPR000719">
    <property type="entry name" value="Prot_kinase_dom"/>
</dbReference>
<feature type="domain" description="Guanylate cyclase" evidence="18">
    <location>
        <begin position="892"/>
        <end position="1022"/>
    </location>
</feature>
<accession>A0A8B8CPQ7</accession>
<evidence type="ECO:0000256" key="16">
    <source>
        <dbReference type="SAM" id="Phobius"/>
    </source>
</evidence>
<evidence type="ECO:0000313" key="20">
    <source>
        <dbReference type="RefSeq" id="XP_022316401.1"/>
    </source>
</evidence>
<dbReference type="Gene3D" id="3.40.50.2300">
    <property type="match status" value="2"/>
</dbReference>
<dbReference type="PANTHER" id="PTHR11920">
    <property type="entry name" value="GUANYLYL CYCLASE"/>
    <property type="match status" value="1"/>
</dbReference>
<keyword evidence="4 16" id="KW-0812">Transmembrane</keyword>
<gene>
    <name evidence="20 21 22 23" type="primary">LOC111120050</name>
</gene>
<evidence type="ECO:0000313" key="21">
    <source>
        <dbReference type="RefSeq" id="XP_022316402.1"/>
    </source>
</evidence>
<proteinExistence type="inferred from homology"/>
<keyword evidence="12 14" id="KW-0456">Lyase</keyword>
<evidence type="ECO:0000259" key="18">
    <source>
        <dbReference type="PROSITE" id="PS50125"/>
    </source>
</evidence>
<keyword evidence="13 15" id="KW-0141">cGMP biosynthesis</keyword>
<dbReference type="AlphaFoldDB" id="A0A8B8CPQ7"/>
<dbReference type="InterPro" id="IPR001054">
    <property type="entry name" value="A/G_cyclase"/>
</dbReference>
<keyword evidence="9 16" id="KW-0472">Membrane</keyword>
<evidence type="ECO:0000256" key="10">
    <source>
        <dbReference type="ARBA" id="ARBA00023170"/>
    </source>
</evidence>
<evidence type="ECO:0000256" key="7">
    <source>
        <dbReference type="ARBA" id="ARBA00022989"/>
    </source>
</evidence>
<dbReference type="Pfam" id="PF07701">
    <property type="entry name" value="HNOBA"/>
    <property type="match status" value="1"/>
</dbReference>
<evidence type="ECO:0000256" key="13">
    <source>
        <dbReference type="ARBA" id="ARBA00023293"/>
    </source>
</evidence>
<dbReference type="Gene3D" id="1.10.510.10">
    <property type="entry name" value="Transferase(Phosphotransferase) domain 1"/>
    <property type="match status" value="1"/>
</dbReference>
<keyword evidence="10" id="KW-0675">Receptor</keyword>
<dbReference type="GO" id="GO:0035556">
    <property type="term" value="P:intracellular signal transduction"/>
    <property type="evidence" value="ECO:0007669"/>
    <property type="project" value="InterPro"/>
</dbReference>
<keyword evidence="19" id="KW-1185">Reference proteome</keyword>
<dbReference type="InterPro" id="IPR050401">
    <property type="entry name" value="Cyclic_nucleotide_synthase"/>
</dbReference>
<evidence type="ECO:0000256" key="8">
    <source>
        <dbReference type="ARBA" id="ARBA00023134"/>
    </source>
</evidence>
<dbReference type="EC" id="4.6.1.2" evidence="3 15"/>
<protein>
    <recommendedName>
        <fullName evidence="3 15">Guanylate cyclase</fullName>
        <ecNumber evidence="3 15">4.6.1.2</ecNumber>
    </recommendedName>
</protein>
<dbReference type="GO" id="GO:0005886">
    <property type="term" value="C:plasma membrane"/>
    <property type="evidence" value="ECO:0007669"/>
    <property type="project" value="TreeGrafter"/>
</dbReference>
<dbReference type="CDD" id="cd06370">
    <property type="entry name" value="PBP1_SAP_GC-like"/>
    <property type="match status" value="1"/>
</dbReference>
<dbReference type="SUPFAM" id="SSF53822">
    <property type="entry name" value="Periplasmic binding protein-like I"/>
    <property type="match status" value="1"/>
</dbReference>
<dbReference type="SUPFAM" id="SSF55073">
    <property type="entry name" value="Nucleotide cyclase"/>
    <property type="match status" value="1"/>
</dbReference>
<dbReference type="Pfam" id="PF07714">
    <property type="entry name" value="PK_Tyr_Ser-Thr"/>
    <property type="match status" value="1"/>
</dbReference>
<evidence type="ECO:0000256" key="3">
    <source>
        <dbReference type="ARBA" id="ARBA00012202"/>
    </source>
</evidence>
<dbReference type="SUPFAM" id="SSF56112">
    <property type="entry name" value="Protein kinase-like (PK-like)"/>
    <property type="match status" value="1"/>
</dbReference>
<dbReference type="InterPro" id="IPR001828">
    <property type="entry name" value="ANF_lig-bd_rcpt"/>
</dbReference>
<dbReference type="CDD" id="cd07302">
    <property type="entry name" value="CHD"/>
    <property type="match status" value="1"/>
</dbReference>
<keyword evidence="7 16" id="KW-1133">Transmembrane helix</keyword>
<dbReference type="InterPro" id="IPR029787">
    <property type="entry name" value="Nucleotide_cyclase"/>
</dbReference>
<dbReference type="PANTHER" id="PTHR11920:SF335">
    <property type="entry name" value="GUANYLATE CYCLASE"/>
    <property type="match status" value="1"/>
</dbReference>
<evidence type="ECO:0000313" key="23">
    <source>
        <dbReference type="RefSeq" id="XP_022316404.1"/>
    </source>
</evidence>
<dbReference type="PROSITE" id="PS00452">
    <property type="entry name" value="GUANYLATE_CYCLASE_1"/>
    <property type="match status" value="1"/>
</dbReference>
<dbReference type="OrthoDB" id="1890790at2759"/>
<evidence type="ECO:0000256" key="6">
    <source>
        <dbReference type="ARBA" id="ARBA00022741"/>
    </source>
</evidence>
<dbReference type="GO" id="GO:0004672">
    <property type="term" value="F:protein kinase activity"/>
    <property type="evidence" value="ECO:0007669"/>
    <property type="project" value="InterPro"/>
</dbReference>
<dbReference type="FunFam" id="3.30.70.1230:FF:000004">
    <property type="entry name" value="Guanylate cyclase"/>
    <property type="match status" value="1"/>
</dbReference>
<dbReference type="PROSITE" id="PS50011">
    <property type="entry name" value="PROTEIN_KINASE_DOM"/>
    <property type="match status" value="1"/>
</dbReference>
<dbReference type="CDD" id="cd14042">
    <property type="entry name" value="PK_GC-A_B"/>
    <property type="match status" value="1"/>
</dbReference>
<comment type="catalytic activity">
    <reaction evidence="1 15">
        <text>GTP = 3',5'-cyclic GMP + diphosphate</text>
        <dbReference type="Rhea" id="RHEA:13665"/>
        <dbReference type="ChEBI" id="CHEBI:33019"/>
        <dbReference type="ChEBI" id="CHEBI:37565"/>
        <dbReference type="ChEBI" id="CHEBI:57746"/>
        <dbReference type="EC" id="4.6.1.2"/>
    </reaction>
</comment>
<dbReference type="Pfam" id="PF00211">
    <property type="entry name" value="Guanylate_cyc"/>
    <property type="match status" value="1"/>
</dbReference>
<dbReference type="InterPro" id="IPR028082">
    <property type="entry name" value="Peripla_BP_I"/>
</dbReference>
<evidence type="ECO:0000256" key="15">
    <source>
        <dbReference type="RuleBase" id="RU003431"/>
    </source>
</evidence>
<dbReference type="PROSITE" id="PS50125">
    <property type="entry name" value="GUANYLATE_CYCLASE_2"/>
    <property type="match status" value="1"/>
</dbReference>
<dbReference type="GO" id="GO:0005524">
    <property type="term" value="F:ATP binding"/>
    <property type="evidence" value="ECO:0007669"/>
    <property type="project" value="InterPro"/>
</dbReference>
<keyword evidence="6" id="KW-0547">Nucleotide-binding</keyword>
<evidence type="ECO:0000256" key="14">
    <source>
        <dbReference type="RuleBase" id="RU000405"/>
    </source>
</evidence>
<feature type="transmembrane region" description="Helical" evidence="16">
    <location>
        <begin position="12"/>
        <end position="31"/>
    </location>
</feature>
<comment type="subcellular location">
    <subcellularLocation>
        <location evidence="2">Membrane</location>
        <topology evidence="2">Single-pass type I membrane protein</topology>
    </subcellularLocation>
</comment>
<feature type="domain" description="Protein kinase" evidence="17">
    <location>
        <begin position="534"/>
        <end position="828"/>
    </location>
</feature>
<evidence type="ECO:0000256" key="1">
    <source>
        <dbReference type="ARBA" id="ARBA00001436"/>
    </source>
</evidence>
<dbReference type="RefSeq" id="XP_022316402.1">
    <property type="nucleotide sequence ID" value="XM_022460694.1"/>
</dbReference>
<dbReference type="RefSeq" id="XP_022316401.1">
    <property type="nucleotide sequence ID" value="XM_022460693.1"/>
</dbReference>
<dbReference type="SMART" id="SM00044">
    <property type="entry name" value="CYCc"/>
    <property type="match status" value="1"/>
</dbReference>
<sequence>MFGCFKQTISFVVMKTATFFIVLFLSLFGLLETINLTKNVIRMGYITGSKLNSDEFKPRHGQRISGAITYARDQINNDSSILPNHTLEFVVAETYSDEIYSIKETVELIDKNISVYIGPQETCVHEGRIAASFNLPMISYFCAADGVSNKLEYPTFARTKPTASQISASVVCILKKFKWKKVTFIHTSNTENGLPDTVSTIESLMKRKGIQITYKINYPYPYFHGDTENPFASIVAATRKNTRIYVVLAQYFEFIGLMDHLYELGLLDTGEYFVVGVCLADSDTITPDAYLTELIKSNSGKDLSKERLEAFKYFIGVVESPPNYDDYEEFKSIVNEYLEKPPFSFQTPYKFNRTIEKRLRTEAAYLYDAVWLYARTAHKILEQGGDIRNGRLIINNLINVTYKSAIGYTTKINQRGDSEGNFTLLALRSENSVWGLYPVGVFRQTSDEMPDFEFYEGKGIPWPGGQIPVDEPACGYNEEHCIRPKSYTIEINLGITGGLLLVILTIGTLCYRNWRYEQELASLLWKIDYKDLTIDYADPCTMPYFNNITRTSSTMSLISHPENDSRQLYTSVGTYKGNLVAIRKVNKKNVELTRNIKKELKVMRELRHDNVNPFIGSCIDAPFILIVTVYCSKGSLQDILENDDIQLDLMFIASIVFDIIRGMIYLHESEIKSHGKLKSSNCVVDSRWVVKITDFGLTKFLEGTEEDLSEHARYRNMLWTAPELLQLKHMGRGTPAGDVYSFAIILYEINGRRGPYGNCKLDPKDIILRVKDTTHEVFRPRLAELNTTPKFVTEVIKECWAQDPEKRPEFKTIRSKLKELQRGMKPNILDNMISIMEKYANNLEAVVDERTEQLIEEKKKTEELLHQMLPKSVAEQLKMGKEVEAESFDSVTIYFSDICGFTALSSESTPIQVVNLLNDLYTLFDSIIEHYDVYKVETIGDAYMVVSGLPNRNGIMHAGEIASMSLHLLEALNDFKIRHRENETIKLRIGIHSGSCVAGVVGLKMPRYCLFGDTVNTASRMESTGQPLRIHCSCQCKKMLDELGGYQLEERGLVSMKGKGEVRTYWLTGEDKSIRKKRMLPLMTPQASPSLSGNNNRNQTLCPCEKTDSLYIDSRLSRSFHRRHSLNDPSNVNGSVPSQFPLNPHRISSFKQRTSNMPSPRLFKQIQFKEVNEIKGSTCDHNLELVPLIT</sequence>
<evidence type="ECO:0000256" key="2">
    <source>
        <dbReference type="ARBA" id="ARBA00004479"/>
    </source>
</evidence>
<evidence type="ECO:0000313" key="22">
    <source>
        <dbReference type="RefSeq" id="XP_022316403.1"/>
    </source>
</evidence>
<keyword evidence="11" id="KW-0325">Glycoprotein</keyword>
<dbReference type="InterPro" id="IPR001245">
    <property type="entry name" value="Ser-Thr/Tyr_kinase_cat_dom"/>
</dbReference>
<dbReference type="Proteomes" id="UP000694844">
    <property type="component" value="Chromosome 2"/>
</dbReference>
<organism evidence="19 20">
    <name type="scientific">Crassostrea virginica</name>
    <name type="common">Eastern oyster</name>
    <dbReference type="NCBI Taxonomy" id="6565"/>
    <lineage>
        <taxon>Eukaryota</taxon>
        <taxon>Metazoa</taxon>
        <taxon>Spiralia</taxon>
        <taxon>Lophotrochozoa</taxon>
        <taxon>Mollusca</taxon>
        <taxon>Bivalvia</taxon>
        <taxon>Autobranchia</taxon>
        <taxon>Pteriomorphia</taxon>
        <taxon>Ostreida</taxon>
        <taxon>Ostreoidea</taxon>
        <taxon>Ostreidae</taxon>
        <taxon>Crassostrea</taxon>
    </lineage>
</organism>
<keyword evidence="5" id="KW-0732">Signal</keyword>
<dbReference type="GO" id="GO:0001653">
    <property type="term" value="F:peptide receptor activity"/>
    <property type="evidence" value="ECO:0007669"/>
    <property type="project" value="TreeGrafter"/>
</dbReference>
<comment type="similarity">
    <text evidence="14">Belongs to the adenylyl cyclase class-4/guanylyl cyclase family.</text>
</comment>
<dbReference type="GO" id="GO:0007168">
    <property type="term" value="P:receptor guanylyl cyclase signaling pathway"/>
    <property type="evidence" value="ECO:0007669"/>
    <property type="project" value="TreeGrafter"/>
</dbReference>
<dbReference type="FunFam" id="1.10.510.10:FF:000420">
    <property type="entry name" value="Guanylate cyclase"/>
    <property type="match status" value="1"/>
</dbReference>
<dbReference type="InterPro" id="IPR011645">
    <property type="entry name" value="HNOB_dom_associated"/>
</dbReference>
<dbReference type="KEGG" id="cvn:111120050"/>
<evidence type="ECO:0000256" key="11">
    <source>
        <dbReference type="ARBA" id="ARBA00023180"/>
    </source>
</evidence>
<evidence type="ECO:0000256" key="9">
    <source>
        <dbReference type="ARBA" id="ARBA00023136"/>
    </source>
</evidence>
<dbReference type="InterPro" id="IPR011009">
    <property type="entry name" value="Kinase-like_dom_sf"/>
</dbReference>
<dbReference type="GO" id="GO:0005525">
    <property type="term" value="F:GTP binding"/>
    <property type="evidence" value="ECO:0007669"/>
    <property type="project" value="UniProtKB-KW"/>
</dbReference>
<dbReference type="RefSeq" id="XP_022316403.1">
    <property type="nucleotide sequence ID" value="XM_022460695.1"/>
</dbReference>
<reference evidence="20 21" key="1">
    <citation type="submission" date="2025-04" db="UniProtKB">
        <authorList>
            <consortium name="RefSeq"/>
        </authorList>
    </citation>
    <scope>IDENTIFICATION</scope>
    <source>
        <tissue evidence="20 21">Whole sample</tissue>
    </source>
</reference>
<evidence type="ECO:0000313" key="19">
    <source>
        <dbReference type="Proteomes" id="UP000694844"/>
    </source>
</evidence>